<dbReference type="EMBL" id="BJXC01000010">
    <property type="protein sequence ID" value="GEM51903.1"/>
    <property type="molecule type" value="Genomic_DNA"/>
</dbReference>
<evidence type="ECO:0000256" key="1">
    <source>
        <dbReference type="ARBA" id="ARBA00007613"/>
    </source>
</evidence>
<dbReference type="Proteomes" id="UP000321245">
    <property type="component" value="Unassembled WGS sequence"/>
</dbReference>
<accession>A0A511NGH1</accession>
<evidence type="ECO:0000313" key="5">
    <source>
        <dbReference type="Proteomes" id="UP000321245"/>
    </source>
</evidence>
<comment type="caution">
    <text evidence="4">The sequence shown here is derived from an EMBL/GenBank/DDBJ whole genome shotgun (WGS) entry which is preliminary data.</text>
</comment>
<dbReference type="GeneID" id="84651093"/>
<dbReference type="SUPFAM" id="SSF56954">
    <property type="entry name" value="Outer membrane efflux proteins (OEP)"/>
    <property type="match status" value="1"/>
</dbReference>
<protein>
    <submittedName>
        <fullName evidence="4">Transporter</fullName>
    </submittedName>
</protein>
<keyword evidence="2" id="KW-0175">Coiled coil</keyword>
<reference evidence="4 5" key="1">
    <citation type="submission" date="2019-07" db="EMBL/GenBank/DDBJ databases">
        <title>Whole genome shotgun sequence of Empedobacter brevis NBRC 14943.</title>
        <authorList>
            <person name="Hosoyama A."/>
            <person name="Uohara A."/>
            <person name="Ohji S."/>
            <person name="Ichikawa N."/>
        </authorList>
    </citation>
    <scope>NUCLEOTIDE SEQUENCE [LARGE SCALE GENOMIC DNA]</scope>
    <source>
        <strain evidence="4 5">NBRC 14943</strain>
    </source>
</reference>
<feature type="signal peptide" evidence="3">
    <location>
        <begin position="1"/>
        <end position="21"/>
    </location>
</feature>
<dbReference type="RefSeq" id="WP_026357653.1">
    <property type="nucleotide sequence ID" value="NZ_BJXC01000010.1"/>
</dbReference>
<dbReference type="InterPro" id="IPR010131">
    <property type="entry name" value="MdtP/NodT-like"/>
</dbReference>
<gene>
    <name evidence="4" type="ORF">EB1_16930</name>
</gene>
<feature type="chain" id="PRO_5022058565" evidence="3">
    <location>
        <begin position="22"/>
        <end position="422"/>
    </location>
</feature>
<name>A0A511NGH1_9FLAO</name>
<dbReference type="AlphaFoldDB" id="A0A511NGH1"/>
<dbReference type="PANTHER" id="PTHR30203:SF24">
    <property type="entry name" value="BLR4935 PROTEIN"/>
    <property type="match status" value="1"/>
</dbReference>
<evidence type="ECO:0000313" key="4">
    <source>
        <dbReference type="EMBL" id="GEM51903.1"/>
    </source>
</evidence>
<dbReference type="GO" id="GO:0015562">
    <property type="term" value="F:efflux transmembrane transporter activity"/>
    <property type="evidence" value="ECO:0007669"/>
    <property type="project" value="InterPro"/>
</dbReference>
<dbReference type="OrthoDB" id="9791261at2"/>
<sequence length="422" mass="48590">MKKYWLLLVWSLFIVDTPSFAQGDDKLDYRKFIEAVQINNLAYAAERFNIEIAEAEVLSAKAFIDPEVEFSYFDNGQNKRQMGTGYSGELGWTLELGGKRKARINLTKSEVELTKLILLDYFKNLKADATASFIQTIYQREILNVKKNSYEMMDQLANSDEIRYRLGEISETDARQSRLEAQFLKNEIIQAEADFIASKIRLLLFMGINQQTDLFSTTGNLKSFERDFNLMDLIEKALNHRTDLLALLQRKDVNQRVVELAKANRAVDLGLSLGVEYSTAIRNVQAETPQFTQIKGGVSIPLKFSNRLNNELKIAQIKLKQNELEYQQVELEIKTQVKEAYKLYESYKKQLSQFDSGLLENAQLILEAKKYSYKRGNSSLLEVLNAQRTYNEVQNQYLETLFKCASSLIDLERVAGIWDIAF</sequence>
<keyword evidence="5" id="KW-1185">Reference proteome</keyword>
<dbReference type="Gene3D" id="1.20.1600.10">
    <property type="entry name" value="Outer membrane efflux proteins (OEP)"/>
    <property type="match status" value="1"/>
</dbReference>
<dbReference type="InterPro" id="IPR003423">
    <property type="entry name" value="OMP_efflux"/>
</dbReference>
<comment type="similarity">
    <text evidence="1">Belongs to the outer membrane factor (OMF) (TC 1.B.17) family.</text>
</comment>
<keyword evidence="3" id="KW-0732">Signal</keyword>
<evidence type="ECO:0000256" key="3">
    <source>
        <dbReference type="SAM" id="SignalP"/>
    </source>
</evidence>
<dbReference type="Pfam" id="PF02321">
    <property type="entry name" value="OEP"/>
    <property type="match status" value="1"/>
</dbReference>
<proteinExistence type="inferred from homology"/>
<dbReference type="STRING" id="1218108.GCA_000382425_03031"/>
<feature type="coiled-coil region" evidence="2">
    <location>
        <begin position="305"/>
        <end position="339"/>
    </location>
</feature>
<evidence type="ECO:0000256" key="2">
    <source>
        <dbReference type="SAM" id="Coils"/>
    </source>
</evidence>
<dbReference type="PANTHER" id="PTHR30203">
    <property type="entry name" value="OUTER MEMBRANE CATION EFFLUX PROTEIN"/>
    <property type="match status" value="1"/>
</dbReference>
<organism evidence="4 5">
    <name type="scientific">Empedobacter brevis NBRC 14943 = ATCC 43319</name>
    <dbReference type="NCBI Taxonomy" id="1218108"/>
    <lineage>
        <taxon>Bacteria</taxon>
        <taxon>Pseudomonadati</taxon>
        <taxon>Bacteroidota</taxon>
        <taxon>Flavobacteriia</taxon>
        <taxon>Flavobacteriales</taxon>
        <taxon>Weeksellaceae</taxon>
        <taxon>Empedobacter</taxon>
    </lineage>
</organism>